<dbReference type="InterPro" id="IPR011047">
    <property type="entry name" value="Quinoprotein_ADH-like_sf"/>
</dbReference>
<dbReference type="PANTHER" id="PTHR22847:SF637">
    <property type="entry name" value="WD REPEAT DOMAIN 5B"/>
    <property type="match status" value="1"/>
</dbReference>
<dbReference type="AlphaFoldDB" id="A0AAD8PUX2"/>
<comment type="similarity">
    <text evidence="4">Belongs to the WD repeat MDV1/CAF4 family.</text>
</comment>
<dbReference type="InterPro" id="IPR007111">
    <property type="entry name" value="NACHT_NTPase"/>
</dbReference>
<dbReference type="PROSITE" id="PS50082">
    <property type="entry name" value="WD_REPEATS_2"/>
    <property type="match status" value="10"/>
</dbReference>
<evidence type="ECO:0000256" key="3">
    <source>
        <dbReference type="ARBA" id="ARBA00023054"/>
    </source>
</evidence>
<dbReference type="EMBL" id="JAHLJV010000047">
    <property type="protein sequence ID" value="KAK1585139.1"/>
    <property type="molecule type" value="Genomic_DNA"/>
</dbReference>
<feature type="repeat" description="WD" evidence="7">
    <location>
        <begin position="839"/>
        <end position="880"/>
    </location>
</feature>
<evidence type="ECO:0000256" key="7">
    <source>
        <dbReference type="PROSITE-ProRule" id="PRU00221"/>
    </source>
</evidence>
<feature type="repeat" description="WD" evidence="7">
    <location>
        <begin position="624"/>
        <end position="665"/>
    </location>
</feature>
<dbReference type="GO" id="GO:0005634">
    <property type="term" value="C:nucleus"/>
    <property type="evidence" value="ECO:0007669"/>
    <property type="project" value="TreeGrafter"/>
</dbReference>
<dbReference type="PROSITE" id="PS50294">
    <property type="entry name" value="WD_REPEATS_REGION"/>
    <property type="match status" value="8"/>
</dbReference>
<evidence type="ECO:0000256" key="6">
    <source>
        <dbReference type="ARBA" id="ARBA00043913"/>
    </source>
</evidence>
<dbReference type="CDD" id="cd00200">
    <property type="entry name" value="WD40"/>
    <property type="match status" value="2"/>
</dbReference>
<dbReference type="InterPro" id="IPR019775">
    <property type="entry name" value="WD40_repeat_CS"/>
</dbReference>
<comment type="caution">
    <text evidence="9">The sequence shown here is derived from an EMBL/GenBank/DDBJ whole genome shotgun (WGS) entry which is preliminary data.</text>
</comment>
<dbReference type="Gene3D" id="2.130.10.10">
    <property type="entry name" value="YVTN repeat-like/Quinoprotein amine dehydrogenase"/>
    <property type="match status" value="6"/>
</dbReference>
<evidence type="ECO:0000256" key="1">
    <source>
        <dbReference type="ARBA" id="ARBA00022574"/>
    </source>
</evidence>
<dbReference type="Pfam" id="PF24883">
    <property type="entry name" value="NPHP3_N"/>
    <property type="match status" value="1"/>
</dbReference>
<dbReference type="PROSITE" id="PS50837">
    <property type="entry name" value="NACHT"/>
    <property type="match status" value="1"/>
</dbReference>
<dbReference type="RefSeq" id="XP_060412183.1">
    <property type="nucleotide sequence ID" value="XM_060558247.1"/>
</dbReference>
<proteinExistence type="inferred from homology"/>
<feature type="repeat" description="WD" evidence="7">
    <location>
        <begin position="797"/>
        <end position="838"/>
    </location>
</feature>
<evidence type="ECO:0000256" key="5">
    <source>
        <dbReference type="ARBA" id="ARBA00039789"/>
    </source>
</evidence>
<dbReference type="PROSITE" id="PS00678">
    <property type="entry name" value="WD_REPEATS_1"/>
    <property type="match status" value="3"/>
</dbReference>
<organism evidence="9 10">
    <name type="scientific">Colletotrichum navitas</name>
    <dbReference type="NCBI Taxonomy" id="681940"/>
    <lineage>
        <taxon>Eukaryota</taxon>
        <taxon>Fungi</taxon>
        <taxon>Dikarya</taxon>
        <taxon>Ascomycota</taxon>
        <taxon>Pezizomycotina</taxon>
        <taxon>Sordariomycetes</taxon>
        <taxon>Hypocreomycetidae</taxon>
        <taxon>Glomerellales</taxon>
        <taxon>Glomerellaceae</taxon>
        <taxon>Colletotrichum</taxon>
        <taxon>Colletotrichum graminicola species complex</taxon>
    </lineage>
</organism>
<dbReference type="InterPro" id="IPR027417">
    <property type="entry name" value="P-loop_NTPase"/>
</dbReference>
<dbReference type="InterPro" id="IPR015943">
    <property type="entry name" value="WD40/YVTN_repeat-like_dom_sf"/>
</dbReference>
<dbReference type="InterPro" id="IPR036322">
    <property type="entry name" value="WD40_repeat_dom_sf"/>
</dbReference>
<gene>
    <name evidence="9" type="ORF">LY79DRAFT_559305</name>
</gene>
<keyword evidence="3" id="KW-0175">Coiled coil</keyword>
<feature type="repeat" description="WD" evidence="7">
    <location>
        <begin position="1079"/>
        <end position="1111"/>
    </location>
</feature>
<evidence type="ECO:0000256" key="4">
    <source>
        <dbReference type="ARBA" id="ARBA00038415"/>
    </source>
</evidence>
<feature type="repeat" description="WD" evidence="7">
    <location>
        <begin position="1045"/>
        <end position="1071"/>
    </location>
</feature>
<dbReference type="Proteomes" id="UP001230504">
    <property type="component" value="Unassembled WGS sequence"/>
</dbReference>
<feature type="repeat" description="WD" evidence="7">
    <location>
        <begin position="924"/>
        <end position="956"/>
    </location>
</feature>
<evidence type="ECO:0000259" key="8">
    <source>
        <dbReference type="PROSITE" id="PS50837"/>
    </source>
</evidence>
<dbReference type="SUPFAM" id="SSF50978">
    <property type="entry name" value="WD40 repeat-like"/>
    <property type="match status" value="2"/>
</dbReference>
<dbReference type="SUPFAM" id="SSF50998">
    <property type="entry name" value="Quinoprotein alcohol dehydrogenase-like"/>
    <property type="match status" value="1"/>
</dbReference>
<name>A0AAD8PUX2_9PEZI</name>
<accession>A0AAD8PUX2</accession>
<feature type="repeat" description="WD" evidence="7">
    <location>
        <begin position="713"/>
        <end position="754"/>
    </location>
</feature>
<evidence type="ECO:0000256" key="2">
    <source>
        <dbReference type="ARBA" id="ARBA00022737"/>
    </source>
</evidence>
<dbReference type="Gene3D" id="3.40.50.300">
    <property type="entry name" value="P-loop containing nucleotide triphosphate hydrolases"/>
    <property type="match status" value="1"/>
</dbReference>
<feature type="repeat" description="WD" evidence="7">
    <location>
        <begin position="881"/>
        <end position="922"/>
    </location>
</feature>
<keyword evidence="2" id="KW-0677">Repeat</keyword>
<feature type="domain" description="NACHT" evidence="8">
    <location>
        <begin position="95"/>
        <end position="238"/>
    </location>
</feature>
<dbReference type="Pfam" id="PF00400">
    <property type="entry name" value="WD40"/>
    <property type="match status" value="12"/>
</dbReference>
<dbReference type="InterPro" id="IPR020472">
    <property type="entry name" value="WD40_PAC1"/>
</dbReference>
<evidence type="ECO:0000313" key="10">
    <source>
        <dbReference type="Proteomes" id="UP001230504"/>
    </source>
</evidence>
<feature type="repeat" description="WD" evidence="7">
    <location>
        <begin position="755"/>
        <end position="796"/>
    </location>
</feature>
<keyword evidence="10" id="KW-1185">Reference proteome</keyword>
<feature type="repeat" description="WD" evidence="7">
    <location>
        <begin position="965"/>
        <end position="1006"/>
    </location>
</feature>
<dbReference type="GeneID" id="85442487"/>
<dbReference type="GO" id="GO:1990234">
    <property type="term" value="C:transferase complex"/>
    <property type="evidence" value="ECO:0007669"/>
    <property type="project" value="UniProtKB-ARBA"/>
</dbReference>
<protein>
    <recommendedName>
        <fullName evidence="5">Mitochondrial division protein 1</fullName>
    </recommendedName>
</protein>
<dbReference type="InterPro" id="IPR056884">
    <property type="entry name" value="NPHP3-like_N"/>
</dbReference>
<reference evidence="9" key="1">
    <citation type="submission" date="2021-06" db="EMBL/GenBank/DDBJ databases">
        <title>Comparative genomics, transcriptomics and evolutionary studies reveal genomic signatures of adaptation to plant cell wall in hemibiotrophic fungi.</title>
        <authorList>
            <consortium name="DOE Joint Genome Institute"/>
            <person name="Baroncelli R."/>
            <person name="Diaz J.F."/>
            <person name="Benocci T."/>
            <person name="Peng M."/>
            <person name="Battaglia E."/>
            <person name="Haridas S."/>
            <person name="Andreopoulos W."/>
            <person name="Labutti K."/>
            <person name="Pangilinan J."/>
            <person name="Floch G.L."/>
            <person name="Makela M.R."/>
            <person name="Henrissat B."/>
            <person name="Grigoriev I.V."/>
            <person name="Crouch J.A."/>
            <person name="De Vries R.P."/>
            <person name="Sukno S.A."/>
            <person name="Thon M.R."/>
        </authorList>
    </citation>
    <scope>NUCLEOTIDE SEQUENCE</scope>
    <source>
        <strain evidence="9">CBS 125086</strain>
    </source>
</reference>
<dbReference type="InterPro" id="IPR001680">
    <property type="entry name" value="WD40_rpt"/>
</dbReference>
<dbReference type="PRINTS" id="PR00320">
    <property type="entry name" value="GPROTEINBRPT"/>
</dbReference>
<sequence length="1251" mass="139327">MALVFNTRGQETLLPATFTLVDSLASGCKSWLTDEEGPTSSGELERELLRDLRVSDPRDDKERIERSKGGLLWDSFRWVLDHDDFRQWQDDGQSRMLWVKGDPGKGKTMLMCGIITELEKRPAGTVLSYFLCQATDARLNNATAVLRGLIYLLLDQQPFLIERLRKKYDHAGKQIFEDVNSWDVLSRTLLFILQDLGSRTTYLVIDALDECETDLSQLLHLIIQASSTTQAKWLLSSRNRRDIEQVIRPRESQTRLSLELKENAELVSRAVNTYISQCISQLAVLEGDVLQQDRIRSEIQQKANGTFLWVSLVIQELHKAEVWEVMDIINDIPAGLDKLYERMIRQIESQGRDRPNHCWKLLSTVAAAYRPLHLEELRVLVDLPPSVSATQQNIAAIAGRSGSFLTIRDNVVYIIHQSAKDFLTKHIAQHPSGLVAVHNIVASLSIQAMKETLGRDMYKIRKPGFPISRVKPPDPDPLASVRYSCVYWVSHLAEGCNEQSQWGRELCDGGPVYTFLKKHLLHWFEALSLLGSLSEGILQVSRLANLMQLSLESPKLTDLARDALRFIRANRGGIEISPLQVYTSALIFCPKLSTIRTVFGDEEPQWITIKPAVEDNWSACLQTLEGHKAVVSSVVFCSNRMQLVSSSWDSTVKIWDITTGQCIQTFLVHTCKKVTSVALASDGRHFASGFASGFENCIVTIWDRITGHCIKTLKGHTGSVDSVVFFGASSQMASASSDRTIKIWDINTGHCLKTLAGHVAHIYSLTLSGDNRQLASGSLDHTVKIWDTVTGHCIKTLSGHTGPIFSTAFSNDGMQLASASAYNCIKIWDITVERCVQTLEGHRGKVVSVIFSADGMQLASASADKTIKIWDRSTGQCVQTLTGHTGMVHSITFTKNNMQLVSASADTTIKIWDMATSQRLQTHNKHHTSALRSVAFSDDNTQLVSTSDDRTVKIWDSTGRYLNTLKGHTEATTSAAFLENNTKVVSRSYDNSVKIWHKATGRCLKTLESHKGRIISVSVTDRATAGCLQTRNDQRYHQPTYSSMDSLLLASLSMDKTIKIWDIATGQCRQTLDHKYAVSTAFSSDSTQLASFSRDGMAKIWDVATGQCLRKFVHNAWHRSAAFSNNSMQLASTADDTLMIWDTSTGQCRRKIWMRGRDASEVGQISFSETDLQLHTNIGTIDLRPGTGATSRPRADAAEAATFCGAGVPADALGRERFHGGPRLRWRPALDFGIFRGRPNLVAARPVSLYL</sequence>
<keyword evidence="1 7" id="KW-0853">WD repeat</keyword>
<comment type="function">
    <text evidence="6">Involved in mitochondrial fission. Acts as an adapter protein required to form mitochondrial fission complexes. Formation of these complexes is required to promote constriction and fission of the mitochondrial compartment at a late step in mitochondrial division.</text>
</comment>
<dbReference type="SMART" id="SM00320">
    <property type="entry name" value="WD40"/>
    <property type="match status" value="12"/>
</dbReference>
<dbReference type="PANTHER" id="PTHR22847">
    <property type="entry name" value="WD40 REPEAT PROTEIN"/>
    <property type="match status" value="1"/>
</dbReference>
<evidence type="ECO:0000313" key="9">
    <source>
        <dbReference type="EMBL" id="KAK1585139.1"/>
    </source>
</evidence>
<dbReference type="SUPFAM" id="SSF52540">
    <property type="entry name" value="P-loop containing nucleoside triphosphate hydrolases"/>
    <property type="match status" value="1"/>
</dbReference>